<feature type="signal peptide" evidence="2">
    <location>
        <begin position="1"/>
        <end position="17"/>
    </location>
</feature>
<feature type="chain" id="PRO_5002224756" evidence="2">
    <location>
        <begin position="18"/>
        <end position="203"/>
    </location>
</feature>
<keyword evidence="4" id="KW-1185">Reference proteome</keyword>
<accession>A0A0D0BP41</accession>
<organism evidence="3 4">
    <name type="scientific">Collybiopsis luxurians FD-317 M1</name>
    <dbReference type="NCBI Taxonomy" id="944289"/>
    <lineage>
        <taxon>Eukaryota</taxon>
        <taxon>Fungi</taxon>
        <taxon>Dikarya</taxon>
        <taxon>Basidiomycota</taxon>
        <taxon>Agaricomycotina</taxon>
        <taxon>Agaricomycetes</taxon>
        <taxon>Agaricomycetidae</taxon>
        <taxon>Agaricales</taxon>
        <taxon>Marasmiineae</taxon>
        <taxon>Omphalotaceae</taxon>
        <taxon>Collybiopsis</taxon>
        <taxon>Collybiopsis luxurians</taxon>
    </lineage>
</organism>
<evidence type="ECO:0000313" key="3">
    <source>
        <dbReference type="EMBL" id="KIK51334.1"/>
    </source>
</evidence>
<dbReference type="AlphaFoldDB" id="A0A0D0BP41"/>
<feature type="region of interest" description="Disordered" evidence="1">
    <location>
        <begin position="129"/>
        <end position="169"/>
    </location>
</feature>
<sequence>MFAKLSVLAAVIPFVLGLSLDTPTNVTSGLRSDVTWTATDDDPTFSLELNHPSFRNSFALANNVNAQSGSPLSIEWPIVPADSQYTLSAVNVSNINQVFASSGQFAIAQAPTSASATFSTTFTPGVSASGSSASSTAPGSSSTGSSAGSATGGTSGASSTSSAASSTGSTGSFNGNGAASFQTGNTAVIAAVLAAVAGATLFL</sequence>
<protein>
    <submittedName>
        <fullName evidence="3">Uncharacterized protein</fullName>
    </submittedName>
</protein>
<feature type="compositionally biased region" description="Low complexity" evidence="1">
    <location>
        <begin position="129"/>
        <end position="149"/>
    </location>
</feature>
<dbReference type="HOGENOM" id="CLU_107694_0_0_1"/>
<evidence type="ECO:0000256" key="2">
    <source>
        <dbReference type="SAM" id="SignalP"/>
    </source>
</evidence>
<dbReference type="EMBL" id="KN834866">
    <property type="protein sequence ID" value="KIK51334.1"/>
    <property type="molecule type" value="Genomic_DNA"/>
</dbReference>
<dbReference type="OrthoDB" id="5420143at2759"/>
<proteinExistence type="predicted"/>
<evidence type="ECO:0000256" key="1">
    <source>
        <dbReference type="SAM" id="MobiDB-lite"/>
    </source>
</evidence>
<gene>
    <name evidence="3" type="ORF">GYMLUDRAFT_78257</name>
</gene>
<keyword evidence="2" id="KW-0732">Signal</keyword>
<dbReference type="Proteomes" id="UP000053593">
    <property type="component" value="Unassembled WGS sequence"/>
</dbReference>
<feature type="compositionally biased region" description="Low complexity" evidence="1">
    <location>
        <begin position="156"/>
        <end position="169"/>
    </location>
</feature>
<reference evidence="3 4" key="1">
    <citation type="submission" date="2014-04" db="EMBL/GenBank/DDBJ databases">
        <title>Evolutionary Origins and Diversification of the Mycorrhizal Mutualists.</title>
        <authorList>
            <consortium name="DOE Joint Genome Institute"/>
            <consortium name="Mycorrhizal Genomics Consortium"/>
            <person name="Kohler A."/>
            <person name="Kuo A."/>
            <person name="Nagy L.G."/>
            <person name="Floudas D."/>
            <person name="Copeland A."/>
            <person name="Barry K.W."/>
            <person name="Cichocki N."/>
            <person name="Veneault-Fourrey C."/>
            <person name="LaButti K."/>
            <person name="Lindquist E.A."/>
            <person name="Lipzen A."/>
            <person name="Lundell T."/>
            <person name="Morin E."/>
            <person name="Murat C."/>
            <person name="Riley R."/>
            <person name="Ohm R."/>
            <person name="Sun H."/>
            <person name="Tunlid A."/>
            <person name="Henrissat B."/>
            <person name="Grigoriev I.V."/>
            <person name="Hibbett D.S."/>
            <person name="Martin F."/>
        </authorList>
    </citation>
    <scope>NUCLEOTIDE SEQUENCE [LARGE SCALE GENOMIC DNA]</scope>
    <source>
        <strain evidence="3 4">FD-317 M1</strain>
    </source>
</reference>
<name>A0A0D0BP41_9AGAR</name>
<evidence type="ECO:0000313" key="4">
    <source>
        <dbReference type="Proteomes" id="UP000053593"/>
    </source>
</evidence>